<evidence type="ECO:0000313" key="2">
    <source>
        <dbReference type="Proteomes" id="UP000001064"/>
    </source>
</evidence>
<protein>
    <submittedName>
        <fullName evidence="1">Uncharacterized protein</fullName>
    </submittedName>
</protein>
<dbReference type="Proteomes" id="UP000001064">
    <property type="component" value="Unassembled WGS sequence"/>
</dbReference>
<reference evidence="2" key="1">
    <citation type="journal article" date="2011" name="Genome Biol.">
        <title>Comparative genomics of the social amoebae Dictyostelium discoideum and Dictyostelium purpureum.</title>
        <authorList>
            <consortium name="US DOE Joint Genome Institute (JGI-PGF)"/>
            <person name="Sucgang R."/>
            <person name="Kuo A."/>
            <person name="Tian X."/>
            <person name="Salerno W."/>
            <person name="Parikh A."/>
            <person name="Feasley C.L."/>
            <person name="Dalin E."/>
            <person name="Tu H."/>
            <person name="Huang E."/>
            <person name="Barry K."/>
            <person name="Lindquist E."/>
            <person name="Shapiro H."/>
            <person name="Bruce D."/>
            <person name="Schmutz J."/>
            <person name="Salamov A."/>
            <person name="Fey P."/>
            <person name="Gaudet P."/>
            <person name="Anjard C."/>
            <person name="Babu M.M."/>
            <person name="Basu S."/>
            <person name="Bushmanova Y."/>
            <person name="van der Wel H."/>
            <person name="Katoh-Kurasawa M."/>
            <person name="Dinh C."/>
            <person name="Coutinho P.M."/>
            <person name="Saito T."/>
            <person name="Elias M."/>
            <person name="Schaap P."/>
            <person name="Kay R.R."/>
            <person name="Henrissat B."/>
            <person name="Eichinger L."/>
            <person name="Rivero F."/>
            <person name="Putnam N.H."/>
            <person name="West C.M."/>
            <person name="Loomis W.F."/>
            <person name="Chisholm R.L."/>
            <person name="Shaulsky G."/>
            <person name="Strassmann J.E."/>
            <person name="Queller D.C."/>
            <person name="Kuspa A."/>
            <person name="Grigoriev I.V."/>
        </authorList>
    </citation>
    <scope>NUCLEOTIDE SEQUENCE [LARGE SCALE GENOMIC DNA]</scope>
    <source>
        <strain evidence="2">QSDP1</strain>
    </source>
</reference>
<dbReference type="EMBL" id="GL871138">
    <property type="protein sequence ID" value="EGC33524.1"/>
    <property type="molecule type" value="Genomic_DNA"/>
</dbReference>
<dbReference type="eggNOG" id="ENOG502RSS0">
    <property type="taxonomic scope" value="Eukaryota"/>
</dbReference>
<organism evidence="1 2">
    <name type="scientific">Dictyostelium purpureum</name>
    <name type="common">Slime mold</name>
    <dbReference type="NCBI Taxonomy" id="5786"/>
    <lineage>
        <taxon>Eukaryota</taxon>
        <taxon>Amoebozoa</taxon>
        <taxon>Evosea</taxon>
        <taxon>Eumycetozoa</taxon>
        <taxon>Dictyostelia</taxon>
        <taxon>Dictyosteliales</taxon>
        <taxon>Dictyosteliaceae</taxon>
        <taxon>Dictyostelium</taxon>
    </lineage>
</organism>
<sequence>MYGCLNQNIQYKDIKKVYCGHRKPWSSITSLYWMVMRKQFPLLEDKLQSDRYLHINPLGIQIFFERCFNRNIILKMLEKKFSELSISDLIMTSIRKRNSVALEILLEKRIKGNGFVNNNNDNSKYFLPIYPSTFITTVKFSNHEILEMLLNHLDQDERNTLITPIKSDLIKNSLLNFSFKEDMLLFLLNNPIISPFIENSNKNNDSNKISLPFSQFMSFKSIKLKNQLLELNFVEIPTIEMINVKDAARLSIEELELILRIKCYMDREEIKCHSETMGDNREEIKKALLTKIIRKFKSDELYLEFLCLYNSVIEDLRTEVVMAYTFNYFDVNSLNFIIKSFSGTDTEKKVEYSRFVFEKFLESTKLTNDQKENQIKEFLQLYLGSSIKNQVVFEGWNKIIEILLGRFEISVQTLEFINSSNVIPASEYFNFKNPQVVPFSKYKWYIELALKSNLTLDQINQINQVPSLTQNESIDFVIENYEFYQLDTKEINLSNLFKSLDNVSYFRNKLESNEIYSKLKENLLKPSIYIKAFFRALSTSDIPSLIFFESIITNTPHSSQVTATSPSLYINSYQSGSICSKEQIGTLLEYLNERGFKYLFTESIFFDFINDLFLQFDDSEIKQLKINFNQFPEQSIKLLFRHLQRFRLPLIKFIVSQMDFDRLFATDDKDGSSCPIKELLESTLHEIELPIGSDNTGIMNFKNLFSIIYYLLLNIPKKHHHYFESTFLYLYKSIITTSDITLEEIKEINQLYEEYQIIIKPTLFHLVHYLKAKDQILGYYLLRISNFYTYCSNPNSITSKQTEEMNSEATNELNLDLISKTSVKDLFILLKSRIVDKYIYGQESAKVFLMLSQFDLFLETISLAKESVEIPPLESIEQSLSQVLDKESLKKLLNQNTIFTKEPENKNQLLLIFFKYQRLDLVEYLLLDESNGPQERELYISSISSQILTDLIKDYNFDTIKLLSSYSPQIFKQMTEVEFELCFSVGHVEMYDFLARNYQAPDYKINNKSILAATSNNEPFIILNNLKRITNKKAVTDSFKTHKDFKYLKF</sequence>
<dbReference type="KEGG" id="dpp:DICPUDRAFT_98535"/>
<accession>F0ZRA1</accession>
<dbReference type="GeneID" id="10504305"/>
<dbReference type="PANTHER" id="PTHR32142">
    <property type="entry name" value="B BOX-TYPE DOMAIN-CONTAINING PROTEIN-RELATED"/>
    <property type="match status" value="1"/>
</dbReference>
<dbReference type="PANTHER" id="PTHR32142:SF62">
    <property type="entry name" value="ARMADILLO REPEAT-CONTAINING PROTEIN"/>
    <property type="match status" value="1"/>
</dbReference>
<dbReference type="VEuPathDB" id="AmoebaDB:DICPUDRAFT_98535"/>
<dbReference type="AlphaFoldDB" id="F0ZRA1"/>
<dbReference type="FunCoup" id="F0ZRA1">
    <property type="interactions" value="937"/>
</dbReference>
<keyword evidence="2" id="KW-1185">Reference proteome</keyword>
<dbReference type="RefSeq" id="XP_003289949.1">
    <property type="nucleotide sequence ID" value="XM_003289901.1"/>
</dbReference>
<evidence type="ECO:0000313" key="1">
    <source>
        <dbReference type="EMBL" id="EGC33524.1"/>
    </source>
</evidence>
<gene>
    <name evidence="1" type="ORF">DICPUDRAFT_98535</name>
</gene>
<proteinExistence type="predicted"/>
<name>F0ZRA1_DICPU</name>
<dbReference type="InParanoid" id="F0ZRA1"/>